<dbReference type="GO" id="GO:0005737">
    <property type="term" value="C:cytoplasm"/>
    <property type="evidence" value="ECO:0007669"/>
    <property type="project" value="UniProtKB-SubCell"/>
</dbReference>
<keyword evidence="8 13" id="KW-0547">Nucleotide-binding</keyword>
<keyword evidence="9 13" id="KW-0418">Kinase</keyword>
<keyword evidence="18" id="KW-1185">Reference proteome</keyword>
<evidence type="ECO:0000256" key="13">
    <source>
        <dbReference type="HAMAP-Rule" id="MF_00384"/>
    </source>
</evidence>
<dbReference type="EC" id="2.7.1.39" evidence="3 13"/>
<evidence type="ECO:0000256" key="9">
    <source>
        <dbReference type="ARBA" id="ARBA00022777"/>
    </source>
</evidence>
<keyword evidence="5 13" id="KW-0028">Amino-acid biosynthesis</keyword>
<dbReference type="UniPathway" id="UPA00050">
    <property type="reaction ID" value="UER00064"/>
</dbReference>
<evidence type="ECO:0000256" key="5">
    <source>
        <dbReference type="ARBA" id="ARBA00022605"/>
    </source>
</evidence>
<feature type="domain" description="GHMP kinase C-terminal" evidence="15">
    <location>
        <begin position="199"/>
        <end position="275"/>
    </location>
</feature>
<dbReference type="GO" id="GO:0005524">
    <property type="term" value="F:ATP binding"/>
    <property type="evidence" value="ECO:0007669"/>
    <property type="project" value="UniProtKB-UniRule"/>
</dbReference>
<dbReference type="RefSeq" id="WP_022419981.1">
    <property type="nucleotide sequence ID" value="NZ_CAJKGD010000038.1"/>
</dbReference>
<dbReference type="InterPro" id="IPR020568">
    <property type="entry name" value="Ribosomal_Su5_D2-typ_SF"/>
</dbReference>
<comment type="subcellular location">
    <subcellularLocation>
        <location evidence="13">Cytoplasm</location>
    </subcellularLocation>
</comment>
<evidence type="ECO:0000256" key="4">
    <source>
        <dbReference type="ARBA" id="ARBA00017858"/>
    </source>
</evidence>
<dbReference type="EMBL" id="JAGZMZ010000025">
    <property type="protein sequence ID" value="MBS4884824.1"/>
    <property type="molecule type" value="Genomic_DNA"/>
</dbReference>
<dbReference type="NCBIfam" id="TIGR00191">
    <property type="entry name" value="thrB"/>
    <property type="match status" value="1"/>
</dbReference>
<dbReference type="EMBL" id="QRPK01000033">
    <property type="protein sequence ID" value="RHM09798.1"/>
    <property type="molecule type" value="Genomic_DNA"/>
</dbReference>
<dbReference type="PROSITE" id="PS00627">
    <property type="entry name" value="GHMP_KINASES_ATP"/>
    <property type="match status" value="1"/>
</dbReference>
<comment type="pathway">
    <text evidence="1 13">Amino-acid biosynthesis; L-threonine biosynthesis; L-threonine from L-aspartate: step 4/5.</text>
</comment>
<evidence type="ECO:0000256" key="7">
    <source>
        <dbReference type="ARBA" id="ARBA00022697"/>
    </source>
</evidence>
<dbReference type="GO" id="GO:0004413">
    <property type="term" value="F:homoserine kinase activity"/>
    <property type="evidence" value="ECO:0007669"/>
    <property type="project" value="UniProtKB-UniRule"/>
</dbReference>
<name>A0A415PAR5_9FIRM</name>
<sequence>MKIKVKVPATSANLGVGYDCLGIALDAYCIATFEEIEHGLEISGCEQAYCNSDNLFYRSFCAALEYMQKKVQGVRIHIDSNIPTARGLGSSATCIVAGITAASAMFHNAMNKYEIFDLAAKLEGHPDNVAPAIFGALCVSFMEEGHASMIRYGIKKDMHFIAIIPNYEVKTEDARKVLPTQMSYHDAVYQMGRCAAFAKALEIGNMLIVKKACKDKMQEPYRKQLIPEYDKIRALCERFGADTMFLSGSGSTMMALTREEECAMQLKKQLQIQYPAWDLRILHATYDGVQSEVL</sequence>
<dbReference type="PRINTS" id="PR00958">
    <property type="entry name" value="HOMSERKINASE"/>
</dbReference>
<comment type="similarity">
    <text evidence="2 13">Belongs to the GHMP kinase family. Homoserine kinase subfamily.</text>
</comment>
<comment type="caution">
    <text evidence="17">The sequence shown here is derived from an EMBL/GenBank/DDBJ whole genome shotgun (WGS) entry which is preliminary data.</text>
</comment>
<evidence type="ECO:0000256" key="12">
    <source>
        <dbReference type="ARBA" id="ARBA00049954"/>
    </source>
</evidence>
<feature type="domain" description="GHMP kinase N-terminal" evidence="14">
    <location>
        <begin position="56"/>
        <end position="135"/>
    </location>
</feature>
<dbReference type="InterPro" id="IPR013750">
    <property type="entry name" value="GHMP_kinase_C_dom"/>
</dbReference>
<dbReference type="InterPro" id="IPR006204">
    <property type="entry name" value="GHMP_kinase_N_dom"/>
</dbReference>
<comment type="catalytic activity">
    <reaction evidence="11 13">
        <text>L-homoserine + ATP = O-phospho-L-homoserine + ADP + H(+)</text>
        <dbReference type="Rhea" id="RHEA:13985"/>
        <dbReference type="ChEBI" id="CHEBI:15378"/>
        <dbReference type="ChEBI" id="CHEBI:30616"/>
        <dbReference type="ChEBI" id="CHEBI:57476"/>
        <dbReference type="ChEBI" id="CHEBI:57590"/>
        <dbReference type="ChEBI" id="CHEBI:456216"/>
        <dbReference type="EC" id="2.7.1.39"/>
    </reaction>
</comment>
<evidence type="ECO:0000313" key="18">
    <source>
        <dbReference type="Proteomes" id="UP000284868"/>
    </source>
</evidence>
<reference evidence="16" key="2">
    <citation type="submission" date="2021-02" db="EMBL/GenBank/DDBJ databases">
        <title>Infant gut strain persistence is associated with maternal origin, phylogeny, and functional potential including surface adhesion and iron acquisition.</title>
        <authorList>
            <person name="Lou Y.C."/>
        </authorList>
    </citation>
    <scope>NUCLEOTIDE SEQUENCE</scope>
    <source>
        <strain evidence="16">L3_108_103G1_dasL3_108_103G1_concoct_2</strain>
    </source>
</reference>
<evidence type="ECO:0000256" key="1">
    <source>
        <dbReference type="ARBA" id="ARBA00005015"/>
    </source>
</evidence>
<dbReference type="PANTHER" id="PTHR20861:SF1">
    <property type="entry name" value="HOMOSERINE KINASE"/>
    <property type="match status" value="1"/>
</dbReference>
<organism evidence="17 18">
    <name type="scientific">Amedibacillus dolichus</name>
    <dbReference type="NCBI Taxonomy" id="31971"/>
    <lineage>
        <taxon>Bacteria</taxon>
        <taxon>Bacillati</taxon>
        <taxon>Bacillota</taxon>
        <taxon>Erysipelotrichia</taxon>
        <taxon>Erysipelotrichales</taxon>
        <taxon>Erysipelotrichaceae</taxon>
        <taxon>Amedibacillus</taxon>
    </lineage>
</organism>
<dbReference type="HAMAP" id="MF_00384">
    <property type="entry name" value="Homoser_kinase"/>
    <property type="match status" value="1"/>
</dbReference>
<dbReference type="Pfam" id="PF08544">
    <property type="entry name" value="GHMP_kinases_C"/>
    <property type="match status" value="1"/>
</dbReference>
<dbReference type="Gene3D" id="3.30.70.890">
    <property type="entry name" value="GHMP kinase, C-terminal domain"/>
    <property type="match status" value="1"/>
</dbReference>
<keyword evidence="13" id="KW-0963">Cytoplasm</keyword>
<dbReference type="InterPro" id="IPR006203">
    <property type="entry name" value="GHMP_knse_ATP-bd_CS"/>
</dbReference>
<dbReference type="GO" id="GO:0009088">
    <property type="term" value="P:threonine biosynthetic process"/>
    <property type="evidence" value="ECO:0007669"/>
    <property type="project" value="UniProtKB-UniRule"/>
</dbReference>
<feature type="binding site" evidence="13">
    <location>
        <begin position="83"/>
        <end position="93"/>
    </location>
    <ligand>
        <name>ATP</name>
        <dbReference type="ChEBI" id="CHEBI:30616"/>
    </ligand>
</feature>
<evidence type="ECO:0000259" key="14">
    <source>
        <dbReference type="Pfam" id="PF00288"/>
    </source>
</evidence>
<dbReference type="Pfam" id="PF00288">
    <property type="entry name" value="GHMP_kinases_N"/>
    <property type="match status" value="1"/>
</dbReference>
<dbReference type="OrthoDB" id="9769912at2"/>
<protein>
    <recommendedName>
        <fullName evidence="4 13">Homoserine kinase</fullName>
        <shortName evidence="13">HK</shortName>
        <shortName evidence="13">HSK</shortName>
        <ecNumber evidence="3 13">2.7.1.39</ecNumber>
    </recommendedName>
</protein>
<dbReference type="InterPro" id="IPR014721">
    <property type="entry name" value="Ribsml_uS5_D2-typ_fold_subgr"/>
</dbReference>
<evidence type="ECO:0000256" key="11">
    <source>
        <dbReference type="ARBA" id="ARBA00049375"/>
    </source>
</evidence>
<dbReference type="AlphaFoldDB" id="A0A415PAR5"/>
<dbReference type="PIRSF" id="PIRSF000676">
    <property type="entry name" value="Homoser_kin"/>
    <property type="match status" value="1"/>
</dbReference>
<evidence type="ECO:0000256" key="6">
    <source>
        <dbReference type="ARBA" id="ARBA00022679"/>
    </source>
</evidence>
<dbReference type="SUPFAM" id="SSF54211">
    <property type="entry name" value="Ribosomal protein S5 domain 2-like"/>
    <property type="match status" value="1"/>
</dbReference>
<keyword evidence="10 13" id="KW-0067">ATP-binding</keyword>
<evidence type="ECO:0000313" key="16">
    <source>
        <dbReference type="EMBL" id="MBS4884824.1"/>
    </source>
</evidence>
<accession>A0A415PAR5</accession>
<dbReference type="Gene3D" id="3.30.230.10">
    <property type="match status" value="1"/>
</dbReference>
<dbReference type="InterPro" id="IPR000870">
    <property type="entry name" value="Homoserine_kinase"/>
</dbReference>
<dbReference type="Proteomes" id="UP000753219">
    <property type="component" value="Unassembled WGS sequence"/>
</dbReference>
<evidence type="ECO:0000256" key="8">
    <source>
        <dbReference type="ARBA" id="ARBA00022741"/>
    </source>
</evidence>
<dbReference type="SUPFAM" id="SSF55060">
    <property type="entry name" value="GHMP Kinase, C-terminal domain"/>
    <property type="match status" value="1"/>
</dbReference>
<gene>
    <name evidence="13" type="primary">thrB</name>
    <name evidence="17" type="ORF">DWZ83_06850</name>
    <name evidence="16" type="ORF">KHZ85_08690</name>
</gene>
<evidence type="ECO:0000256" key="3">
    <source>
        <dbReference type="ARBA" id="ARBA00012078"/>
    </source>
</evidence>
<proteinExistence type="inferred from homology"/>
<evidence type="ECO:0000256" key="10">
    <source>
        <dbReference type="ARBA" id="ARBA00022840"/>
    </source>
</evidence>
<keyword evidence="7 13" id="KW-0791">Threonine biosynthesis</keyword>
<comment type="function">
    <text evidence="12 13">Catalyzes the ATP-dependent phosphorylation of L-homoserine to L-homoserine phosphate.</text>
</comment>
<evidence type="ECO:0000313" key="17">
    <source>
        <dbReference type="EMBL" id="RHM09798.1"/>
    </source>
</evidence>
<dbReference type="InterPro" id="IPR036554">
    <property type="entry name" value="GHMP_kinase_C_sf"/>
</dbReference>
<evidence type="ECO:0000256" key="2">
    <source>
        <dbReference type="ARBA" id="ARBA00007370"/>
    </source>
</evidence>
<dbReference type="PANTHER" id="PTHR20861">
    <property type="entry name" value="HOMOSERINE/4-DIPHOSPHOCYTIDYL-2-C-METHYL-D-ERYTHRITOL KINASE"/>
    <property type="match status" value="1"/>
</dbReference>
<keyword evidence="6 13" id="KW-0808">Transferase</keyword>
<dbReference type="Proteomes" id="UP000284868">
    <property type="component" value="Unassembled WGS sequence"/>
</dbReference>
<evidence type="ECO:0000259" key="15">
    <source>
        <dbReference type="Pfam" id="PF08544"/>
    </source>
</evidence>
<reference evidence="17 18" key="1">
    <citation type="submission" date="2018-08" db="EMBL/GenBank/DDBJ databases">
        <title>A genome reference for cultivated species of the human gut microbiota.</title>
        <authorList>
            <person name="Zou Y."/>
            <person name="Xue W."/>
            <person name="Luo G."/>
        </authorList>
    </citation>
    <scope>NUCLEOTIDE SEQUENCE [LARGE SCALE GENOMIC DNA]</scope>
    <source>
        <strain evidence="17 18">AF35-6BH</strain>
    </source>
</reference>